<dbReference type="GO" id="GO:0005737">
    <property type="term" value="C:cytoplasm"/>
    <property type="evidence" value="ECO:0007669"/>
    <property type="project" value="UniProtKB-ARBA"/>
</dbReference>
<evidence type="ECO:0000256" key="6">
    <source>
        <dbReference type="ARBA" id="ARBA00035397"/>
    </source>
</evidence>
<geneLocation type="plastid" evidence="8"/>
<name>A0A2Z2KXH9_9FLOR</name>
<comment type="similarity">
    <text evidence="1">Belongs to the bacterial ribosomal protein bL21 family.</text>
</comment>
<dbReference type="InterPro" id="IPR018258">
    <property type="entry name" value="Ribosomal_bL21_CS"/>
</dbReference>
<keyword evidence="3" id="KW-0694">RNA-binding</keyword>
<dbReference type="HAMAP" id="MF_01363">
    <property type="entry name" value="Ribosomal_bL21"/>
    <property type="match status" value="1"/>
</dbReference>
<dbReference type="GO" id="GO:0006412">
    <property type="term" value="P:translation"/>
    <property type="evidence" value="ECO:0007669"/>
    <property type="project" value="InterPro"/>
</dbReference>
<dbReference type="GeneID" id="37507533"/>
<dbReference type="GO" id="GO:0005840">
    <property type="term" value="C:ribosome"/>
    <property type="evidence" value="ECO:0007669"/>
    <property type="project" value="UniProtKB-KW"/>
</dbReference>
<dbReference type="GO" id="GO:0019843">
    <property type="term" value="F:rRNA binding"/>
    <property type="evidence" value="ECO:0007669"/>
    <property type="project" value="UniProtKB-KW"/>
</dbReference>
<evidence type="ECO:0000256" key="5">
    <source>
        <dbReference type="ARBA" id="ARBA00023274"/>
    </source>
</evidence>
<dbReference type="PANTHER" id="PTHR21349:SF0">
    <property type="entry name" value="LARGE RIBOSOMAL SUBUNIT PROTEIN BL21M"/>
    <property type="match status" value="1"/>
</dbReference>
<protein>
    <recommendedName>
        <fullName evidence="7">Large ribosomal subunit protein bL21m</fullName>
    </recommendedName>
    <alternativeName>
        <fullName evidence="6">50S ribosomal protein L21, chloroplastic</fullName>
    </alternativeName>
</protein>
<evidence type="ECO:0000256" key="2">
    <source>
        <dbReference type="ARBA" id="ARBA00022730"/>
    </source>
</evidence>
<dbReference type="InterPro" id="IPR001787">
    <property type="entry name" value="Ribosomal_bL21"/>
</dbReference>
<dbReference type="PANTHER" id="PTHR21349">
    <property type="entry name" value="50S RIBOSOMAL PROTEIN L21"/>
    <property type="match status" value="1"/>
</dbReference>
<keyword evidence="4 8" id="KW-0689">Ribosomal protein</keyword>
<keyword evidence="2" id="KW-0699">rRNA-binding</keyword>
<evidence type="ECO:0000256" key="4">
    <source>
        <dbReference type="ARBA" id="ARBA00022980"/>
    </source>
</evidence>
<keyword evidence="8" id="KW-0934">Plastid</keyword>
<dbReference type="PROSITE" id="PS01169">
    <property type="entry name" value="RIBOSOMAL_L21"/>
    <property type="match status" value="1"/>
</dbReference>
<dbReference type="SUPFAM" id="SSF141091">
    <property type="entry name" value="L21p-like"/>
    <property type="match status" value="1"/>
</dbReference>
<organism evidence="8">
    <name type="scientific">Porolithon onkodes</name>
    <dbReference type="NCBI Taxonomy" id="231751"/>
    <lineage>
        <taxon>Eukaryota</taxon>
        <taxon>Rhodophyta</taxon>
        <taxon>Florideophyceae</taxon>
        <taxon>Corallinophycidae</taxon>
        <taxon>Corallinales</taxon>
        <taxon>Porolithaceae</taxon>
        <taxon>Porolithon</taxon>
    </lineage>
</organism>
<keyword evidence="5" id="KW-0687">Ribonucleoprotein</keyword>
<dbReference type="GO" id="GO:0003735">
    <property type="term" value="F:structural constituent of ribosome"/>
    <property type="evidence" value="ECO:0007669"/>
    <property type="project" value="InterPro"/>
</dbReference>
<dbReference type="InterPro" id="IPR028909">
    <property type="entry name" value="bL21-like"/>
</dbReference>
<dbReference type="AlphaFoldDB" id="A0A2Z2KXH9"/>
<proteinExistence type="inferred from homology"/>
<gene>
    <name evidence="8" type="primary">rpl21</name>
</gene>
<dbReference type="EMBL" id="KY212106">
    <property type="protein sequence ID" value="ASB29632.1"/>
    <property type="molecule type" value="Genomic_DNA"/>
</dbReference>
<dbReference type="GO" id="GO:1990904">
    <property type="term" value="C:ribonucleoprotein complex"/>
    <property type="evidence" value="ECO:0007669"/>
    <property type="project" value="UniProtKB-KW"/>
</dbReference>
<evidence type="ECO:0000313" key="8">
    <source>
        <dbReference type="EMBL" id="ASB29632.1"/>
    </source>
</evidence>
<sequence>MIYAVVELGGKQLWVESGKFYDVNKLQARPGETLILNKVLLLRKNKEVILGNPCIKNCTIVVKVLKHFKSRKITVFKMKQKKNMRSKRGYRQNVTRLFIEKI</sequence>
<evidence type="ECO:0000256" key="3">
    <source>
        <dbReference type="ARBA" id="ARBA00022884"/>
    </source>
</evidence>
<evidence type="ECO:0000256" key="1">
    <source>
        <dbReference type="ARBA" id="ARBA00008563"/>
    </source>
</evidence>
<dbReference type="RefSeq" id="YP_009502030.1">
    <property type="nucleotide sequence ID" value="NC_038144.1"/>
</dbReference>
<dbReference type="Pfam" id="PF00829">
    <property type="entry name" value="Ribosomal_L21p"/>
    <property type="match status" value="1"/>
</dbReference>
<dbReference type="NCBIfam" id="TIGR00061">
    <property type="entry name" value="L21"/>
    <property type="match status" value="1"/>
</dbReference>
<evidence type="ECO:0000256" key="7">
    <source>
        <dbReference type="ARBA" id="ARBA00044129"/>
    </source>
</evidence>
<accession>A0A2Z2KXH9</accession>
<reference evidence="8" key="1">
    <citation type="submission" date="2016-11" db="EMBL/GenBank/DDBJ databases">
        <title>Complete organellar and ribosomal genomic analysis of the lectotype specimen of the reef forming species Porolithon onkodes (Heydrich) Foslie.</title>
        <authorList>
            <person name="Hughey J.R."/>
            <person name="Gabrielson P.W."/>
        </authorList>
    </citation>
    <scope>NUCLEOTIDE SEQUENCE</scope>
</reference>
<dbReference type="InterPro" id="IPR036164">
    <property type="entry name" value="bL21-like_sf"/>
</dbReference>